<dbReference type="InterPro" id="IPR011992">
    <property type="entry name" value="EF-hand-dom_pair"/>
</dbReference>
<evidence type="ECO:0000256" key="17">
    <source>
        <dbReference type="ARBA" id="ARBA00023136"/>
    </source>
</evidence>
<keyword evidence="15" id="KW-0445">Lipid transport</keyword>
<evidence type="ECO:0000256" key="10">
    <source>
        <dbReference type="ARBA" id="ARBA00022737"/>
    </source>
</evidence>
<evidence type="ECO:0000256" key="25">
    <source>
        <dbReference type="ARBA" id="ARBA00047743"/>
    </source>
</evidence>
<dbReference type="SUPFAM" id="SSF100895">
    <property type="entry name" value="Kazal-type serine protease inhibitors"/>
    <property type="match status" value="1"/>
</dbReference>
<feature type="transmembrane region" description="Helical" evidence="41">
    <location>
        <begin position="667"/>
        <end position="691"/>
    </location>
</feature>
<dbReference type="PROSITE" id="PS51465">
    <property type="entry name" value="KAZAL_2"/>
    <property type="match status" value="1"/>
</dbReference>
<dbReference type="SUPFAM" id="SSF57610">
    <property type="entry name" value="Thyroglobulin type-1 domain"/>
    <property type="match status" value="2"/>
</dbReference>
<keyword evidence="45" id="KW-1185">Reference proteome</keyword>
<evidence type="ECO:0000256" key="16">
    <source>
        <dbReference type="ARBA" id="ARBA00023065"/>
    </source>
</evidence>
<comment type="catalytic activity">
    <reaction evidence="29">
        <text>tauronorcholate(out) + 2 Na(+)(out) = tauronorcholate(in) + 2 Na(+)(in)</text>
        <dbReference type="Rhea" id="RHEA:71915"/>
        <dbReference type="ChEBI" id="CHEBI:29101"/>
        <dbReference type="ChEBI" id="CHEBI:191405"/>
    </reaction>
</comment>
<evidence type="ECO:0000256" key="13">
    <source>
        <dbReference type="ARBA" id="ARBA00022989"/>
    </source>
</evidence>
<dbReference type="NCBIfam" id="TIGR00841">
    <property type="entry name" value="bass"/>
    <property type="match status" value="1"/>
</dbReference>
<dbReference type="PROSITE" id="PS51162">
    <property type="entry name" value="THYROGLOBULIN_1_2"/>
    <property type="match status" value="2"/>
</dbReference>
<keyword evidence="11" id="KW-0106">Calcium</keyword>
<dbReference type="InterPro" id="IPR018247">
    <property type="entry name" value="EF_Hand_1_Ca_BS"/>
</dbReference>
<name>A0A8X8BHE6_POLSE</name>
<feature type="disulfide bond" evidence="39">
    <location>
        <begin position="335"/>
        <end position="342"/>
    </location>
</feature>
<feature type="transmembrane region" description="Helical" evidence="41">
    <location>
        <begin position="865"/>
        <end position="887"/>
    </location>
</feature>
<evidence type="ECO:0000256" key="8">
    <source>
        <dbReference type="ARBA" id="ARBA00022723"/>
    </source>
</evidence>
<dbReference type="InterPro" id="IPR036058">
    <property type="entry name" value="Kazal_dom_sf"/>
</dbReference>
<feature type="transmembrane region" description="Helical" evidence="41">
    <location>
        <begin position="1028"/>
        <end position="1048"/>
    </location>
</feature>
<dbReference type="SMART" id="SM00280">
    <property type="entry name" value="KAZAL"/>
    <property type="match status" value="1"/>
</dbReference>
<dbReference type="InterPro" id="IPR002350">
    <property type="entry name" value="Kazal_dom"/>
</dbReference>
<comment type="caution">
    <text evidence="44">The sequence shown here is derived from an EMBL/GenBank/DDBJ whole genome shotgun (WGS) entry which is preliminary data.</text>
</comment>
<dbReference type="PROSITE" id="PS00018">
    <property type="entry name" value="EF_HAND_1"/>
    <property type="match status" value="2"/>
</dbReference>
<sequence length="1254" mass="138158">MSTCRTLSRPLRMSGVWSPPPHSSTGATRGNHPTATACSFPRTEMTECQLLRSLRHIPQTDEGAATAPFVSHMLDAPVGDYLYCIIYPKQLQAPHPQMRSLGLSWENFLPELEIRKRGSRLLAACTDRQIYKTKDTDGRGVEGFKWLIGDRDRDRDGQCNVHCPRTPAKPLCGSDGRSYDTACDFHRVRCRDPSLTVAYRGRCKESGVTKCRAERSQALEQAKRPQESVFIPECNEDGSFAQVQCHTLTGYCWCVTADGKPVSGSSVQNKTPVCTDDGSKPTPTMETPLIFDGEEKIPSCDQERQSALDEAHQNPREAIFIPECAAGGLYQSVQCHQSTGYCWCVLVDTGRPIPGTSTRYQTPECDNAARSRNPEMEDPFRERELPGCQDGKKNEFITSLLDALTTDMVQAVNSPAPSGAGRFYEPDPSHTLEERVVFWYFRQLDINSSQDINKKELKPFKRYVKKKAKPKKCARKFIDYCDLNKDKAISLMELKGCLGVSKDGGIHQPVHSAMNSTDFPNVNVTSNSTMVLFPPLMDKIVNGITVLILFITMVSLGCTMEISKIKVHIVKPKGVAIAVLAQYGVMPLTAFLLAKLFQLKDIESVVVLICGCCPGGNLSNIFSLALKGDMNLSIVMTTCSTVLALGMMPLLLYLYCKALIPNAESVIPYTGIIVALLMTIVPCAVGIFINAKAPRYSKIITKIGVILMLIATVVIGVIAGMNIGTEVWTLLSPRLIGTCAFMPLIGYFLGYFLSGLLCLNEQCKRTVSMETGCQNTQLCTAVLKVAFPPELIGSLFLFPLIYILFQAVEALIFIVVFRCYEKIKSKMNSIYQMIAFSAMYSTEFTNFTVMNNSTTALFPPLLDKIVNGITILILFITMVSLGCTMELSKIKIHIVKPKGIVIAVLAQYGVMPLSAFLLAKLFQLKDIESVAVLICGCCPGGNLSNIFSLALKGDMNLSIVMTTCSSTLALVMMPLLLYLYCKALIPNMKNAIPYNGIVIALIMTIVPCAIGIFINAKTPRYSKIITKVGLTIMLLASTTVGIIAAMKIGQEVWTLLSPRLISTCTLMPLIGYLLGYILSSLLCLNEESSSAAAADRKAARIMKGMGKSPRELHLWKSRNRWRANGVRSVGDRNWSGVEVSPAVRQHLGPNLRQPLQVGTWNILFLQQEDHLPLLSGELRKLRISGAAFSEVRRPGTGQISVDGYIFYWSGRSDGCHIRGVAVAVADWLLPMVSDATPFNERNTIHRTEQILNTI</sequence>
<feature type="non-terminal residue" evidence="44">
    <location>
        <position position="1"/>
    </location>
</feature>
<organism evidence="44 45">
    <name type="scientific">Polypterus senegalus</name>
    <name type="common">Senegal bichir</name>
    <dbReference type="NCBI Taxonomy" id="55291"/>
    <lineage>
        <taxon>Eukaryota</taxon>
        <taxon>Metazoa</taxon>
        <taxon>Chordata</taxon>
        <taxon>Craniata</taxon>
        <taxon>Vertebrata</taxon>
        <taxon>Euteleostomi</taxon>
        <taxon>Actinopterygii</taxon>
        <taxon>Polypteriformes</taxon>
        <taxon>Polypteridae</taxon>
        <taxon>Polypterus</taxon>
    </lineage>
</organism>
<comment type="catalytic activity">
    <reaction evidence="25">
        <text>taurodeoxycholate(out) + 2 Na(+)(out) = taurodeoxycholate(in) + 2 Na(+)(in)</text>
        <dbReference type="Rhea" id="RHEA:72087"/>
        <dbReference type="ChEBI" id="CHEBI:29101"/>
        <dbReference type="ChEBI" id="CHEBI:36261"/>
    </reaction>
</comment>
<dbReference type="GO" id="GO:0005886">
    <property type="term" value="C:plasma membrane"/>
    <property type="evidence" value="ECO:0007669"/>
    <property type="project" value="UniProtKB-SubCell"/>
</dbReference>
<keyword evidence="7 41" id="KW-0812">Transmembrane</keyword>
<feature type="domain" description="Kazal-like" evidence="43">
    <location>
        <begin position="153"/>
        <end position="205"/>
    </location>
</feature>
<reference evidence="44 45" key="1">
    <citation type="journal article" date="2021" name="Cell">
        <title>Tracing the genetic footprints of vertebrate landing in non-teleost ray-finned fishes.</title>
        <authorList>
            <person name="Bi X."/>
            <person name="Wang K."/>
            <person name="Yang L."/>
            <person name="Pan H."/>
            <person name="Jiang H."/>
            <person name="Wei Q."/>
            <person name="Fang M."/>
            <person name="Yu H."/>
            <person name="Zhu C."/>
            <person name="Cai Y."/>
            <person name="He Y."/>
            <person name="Gan X."/>
            <person name="Zeng H."/>
            <person name="Yu D."/>
            <person name="Zhu Y."/>
            <person name="Jiang H."/>
            <person name="Qiu Q."/>
            <person name="Yang H."/>
            <person name="Zhang Y.E."/>
            <person name="Wang W."/>
            <person name="Zhu M."/>
            <person name="He S."/>
            <person name="Zhang G."/>
        </authorList>
    </citation>
    <scope>NUCLEOTIDE SEQUENCE [LARGE SCALE GENOMIC DNA]</scope>
    <source>
        <strain evidence="44">Bchr_013</strain>
    </source>
</reference>
<evidence type="ECO:0000256" key="12">
    <source>
        <dbReference type="ARBA" id="ARBA00022847"/>
    </source>
</evidence>
<evidence type="ECO:0000313" key="45">
    <source>
        <dbReference type="Proteomes" id="UP000886611"/>
    </source>
</evidence>
<evidence type="ECO:0000256" key="29">
    <source>
        <dbReference type="ARBA" id="ARBA00049276"/>
    </source>
</evidence>
<comment type="catalytic activity">
    <reaction evidence="27">
        <text>taurocholate(out) + 2 Na(+)(out) = taurocholate(in) + 2 Na(+)(in)</text>
        <dbReference type="Rhea" id="RHEA:71875"/>
        <dbReference type="ChEBI" id="CHEBI:29101"/>
        <dbReference type="ChEBI" id="CHEBI:36257"/>
    </reaction>
</comment>
<comment type="function">
    <text evidence="33">As a major transporter of conjugated bile salts from plasma into the hepatocyte, it plays a key role in the enterohepatic circulation of bile salts necessary for the solubilization and absorption of dietary fat and fat-soluble vitamins. It is strictly dependent on the extracellular presence of sodium. It exhibits broad substrate specificity and transports various bile acids, such as taurocholate, cholate, as well as non-bile acid organic compounds, such as estrone sulfate. Works collaboratively with the ileal transporter (NTCP2), the organic solute transporter (OST), and the bile salt export pump (BSEP), to ensure efficacious biological recycling of bile acids during enterohepatic circulation.</text>
</comment>
<feature type="transmembrane region" description="Helical" evidence="41">
    <location>
        <begin position="795"/>
        <end position="817"/>
    </location>
</feature>
<evidence type="ECO:0000256" key="20">
    <source>
        <dbReference type="ARBA" id="ARBA00023201"/>
    </source>
</evidence>
<feature type="transmembrane region" description="Helical" evidence="41">
    <location>
        <begin position="958"/>
        <end position="980"/>
    </location>
</feature>
<evidence type="ECO:0000256" key="41">
    <source>
        <dbReference type="SAM" id="Phobius"/>
    </source>
</evidence>
<comment type="catalytic activity">
    <reaction evidence="32">
        <text>estrone 3-sulfate(out) + 2 Na(+)(out) = estrone 3-sulfate(in) + 2 Na(+)(in)</text>
        <dbReference type="Rhea" id="RHEA:71083"/>
        <dbReference type="ChEBI" id="CHEBI:29101"/>
        <dbReference type="ChEBI" id="CHEBI:60050"/>
    </reaction>
</comment>
<evidence type="ECO:0000256" key="18">
    <source>
        <dbReference type="ARBA" id="ARBA00023157"/>
    </source>
</evidence>
<dbReference type="EMBL" id="JAATIS010008546">
    <property type="protein sequence ID" value="KAG2457618.1"/>
    <property type="molecule type" value="Genomic_DNA"/>
</dbReference>
<keyword evidence="5" id="KW-1003">Cell membrane</keyword>
<evidence type="ECO:0000256" key="27">
    <source>
        <dbReference type="ARBA" id="ARBA00048327"/>
    </source>
</evidence>
<comment type="catalytic activity">
    <reaction evidence="31">
        <text>taurohyodeoxycholate(out) + 2 Na(+)(out) = taurohyodeoxycholate(in) + 2 Na(+)(in)</text>
        <dbReference type="Rhea" id="RHEA:72167"/>
        <dbReference type="ChEBI" id="CHEBI:29101"/>
        <dbReference type="ChEBI" id="CHEBI:191407"/>
    </reaction>
</comment>
<dbReference type="FunFam" id="4.10.800.10:FF:000004">
    <property type="entry name" value="SPARC-related modular calcium-binding protein 1"/>
    <property type="match status" value="2"/>
</dbReference>
<evidence type="ECO:0000256" key="40">
    <source>
        <dbReference type="SAM" id="MobiDB-lite"/>
    </source>
</evidence>
<evidence type="ECO:0000259" key="42">
    <source>
        <dbReference type="PROSITE" id="PS51162"/>
    </source>
</evidence>
<feature type="transmembrane region" description="Helical" evidence="41">
    <location>
        <begin position="703"/>
        <end position="723"/>
    </location>
</feature>
<dbReference type="AlphaFoldDB" id="A0A8X8BHE6"/>
<feature type="disulfide bond" evidence="39">
    <location>
        <begin position="245"/>
        <end position="252"/>
    </location>
</feature>
<evidence type="ECO:0000256" key="28">
    <source>
        <dbReference type="ARBA" id="ARBA00048338"/>
    </source>
</evidence>
<comment type="catalytic activity">
    <reaction evidence="26">
        <text>tauro-beta-muricholate(out) + 2 Na(+)(out) = tauro-beta-muricholate(in) + 2 Na(+)(in)</text>
        <dbReference type="Rhea" id="RHEA:72179"/>
        <dbReference type="ChEBI" id="CHEBI:29101"/>
        <dbReference type="ChEBI" id="CHEBI:133064"/>
    </reaction>
</comment>
<comment type="catalytic activity">
    <reaction evidence="28">
        <text>taurochenodeoxycholate(out) + 2 Na(+)(out) = taurochenodeoxycholate(in) + 2 Na(+)(in)</text>
        <dbReference type="Rhea" id="RHEA:71923"/>
        <dbReference type="ChEBI" id="CHEBI:9407"/>
        <dbReference type="ChEBI" id="CHEBI:29101"/>
    </reaction>
</comment>
<feature type="transmembrane region" description="Helical" evidence="41">
    <location>
        <begin position="1060"/>
        <end position="1084"/>
    </location>
</feature>
<keyword evidence="13 41" id="KW-1133">Transmembrane helix</keyword>
<evidence type="ECO:0000259" key="43">
    <source>
        <dbReference type="PROSITE" id="PS51465"/>
    </source>
</evidence>
<dbReference type="Gene3D" id="1.20.1530.20">
    <property type="match status" value="2"/>
</dbReference>
<evidence type="ECO:0000256" key="24">
    <source>
        <dbReference type="ARBA" id="ARBA00047596"/>
    </source>
</evidence>
<dbReference type="CDD" id="cd00191">
    <property type="entry name" value="TY"/>
    <property type="match status" value="2"/>
</dbReference>
<feature type="compositionally biased region" description="Polar residues" evidence="40">
    <location>
        <begin position="23"/>
        <end position="37"/>
    </location>
</feature>
<evidence type="ECO:0000256" key="1">
    <source>
        <dbReference type="ARBA" id="ARBA00004498"/>
    </source>
</evidence>
<feature type="transmembrane region" description="Helical" evidence="41">
    <location>
        <begin position="574"/>
        <end position="593"/>
    </location>
</feature>
<dbReference type="Pfam" id="PF07648">
    <property type="entry name" value="Kazal_2"/>
    <property type="match status" value="1"/>
</dbReference>
<dbReference type="InterPro" id="IPR038770">
    <property type="entry name" value="Na+/solute_symporter_sf"/>
</dbReference>
<evidence type="ECO:0000256" key="19">
    <source>
        <dbReference type="ARBA" id="ARBA00023180"/>
    </source>
</evidence>
<evidence type="ECO:0000256" key="21">
    <source>
        <dbReference type="ARBA" id="ARBA00034215"/>
    </source>
</evidence>
<comment type="catalytic activity">
    <reaction evidence="23">
        <text>tauroallocholate(out) + 2 Na(+)(out) = tauroallocholate(in) + 2 Na(+)(in)</text>
        <dbReference type="Rhea" id="RHEA:51840"/>
        <dbReference type="ChEBI" id="CHEBI:29101"/>
        <dbReference type="ChEBI" id="CHEBI:191406"/>
    </reaction>
</comment>
<proteinExistence type="inferred from homology"/>
<evidence type="ECO:0000256" key="11">
    <source>
        <dbReference type="ARBA" id="ARBA00022837"/>
    </source>
</evidence>
<feature type="transmembrane region" description="Helical" evidence="41">
    <location>
        <begin position="992"/>
        <end position="1016"/>
    </location>
</feature>
<keyword evidence="8" id="KW-0479">Metal-binding</keyword>
<keyword evidence="18 39" id="KW-1015">Disulfide bond</keyword>
<evidence type="ECO:0000256" key="39">
    <source>
        <dbReference type="PROSITE-ProRule" id="PRU00500"/>
    </source>
</evidence>
<feature type="transmembrane region" description="Helical" evidence="41">
    <location>
        <begin position="899"/>
        <end position="918"/>
    </location>
</feature>
<comment type="caution">
    <text evidence="39">Lacks conserved residue(s) required for the propagation of feature annotation.</text>
</comment>
<feature type="non-terminal residue" evidence="44">
    <location>
        <position position="1254"/>
    </location>
</feature>
<dbReference type="PROSITE" id="PS00484">
    <property type="entry name" value="THYROGLOBULIN_1_1"/>
    <property type="match status" value="2"/>
</dbReference>
<dbReference type="SUPFAM" id="SSF47473">
    <property type="entry name" value="EF-hand"/>
    <property type="match status" value="1"/>
</dbReference>
<keyword evidence="16" id="KW-0406">Ion transport</keyword>
<protein>
    <recommendedName>
        <fullName evidence="34">Hepatic sodium/bile acid cotransporter</fullName>
    </recommendedName>
    <alternativeName>
        <fullName evidence="36">Na(+)/bile acid cotransporter</fullName>
    </alternativeName>
    <alternativeName>
        <fullName evidence="35">Na(+)/taurocholate transport protein</fullName>
    </alternativeName>
    <alternativeName>
        <fullName evidence="37">Sodium/taurocholate cotransporting polypeptide</fullName>
    </alternativeName>
    <alternativeName>
        <fullName evidence="38">Solute carrier family 10 member 1</fullName>
    </alternativeName>
</protein>
<accession>A0A8X8BHE6</accession>
<evidence type="ECO:0000256" key="7">
    <source>
        <dbReference type="ARBA" id="ARBA00022692"/>
    </source>
</evidence>
<comment type="similarity">
    <text evidence="3">Belongs to the bile acid:sodium symporter (BASS) (TC 2.A.28) family.</text>
</comment>
<dbReference type="InterPro" id="IPR000716">
    <property type="entry name" value="Thyroglobulin_1"/>
</dbReference>
<gene>
    <name evidence="44" type="primary">Smoc1</name>
    <name evidence="44" type="ORF">GTO96_0012283</name>
</gene>
<evidence type="ECO:0000256" key="22">
    <source>
        <dbReference type="ARBA" id="ARBA00034231"/>
    </source>
</evidence>
<dbReference type="InterPro" id="IPR002657">
    <property type="entry name" value="BilAc:Na_symport/Acr3"/>
</dbReference>
<dbReference type="InterPro" id="IPR004710">
    <property type="entry name" value="Bilac:Na_transpt"/>
</dbReference>
<evidence type="ECO:0000256" key="3">
    <source>
        <dbReference type="ARBA" id="ARBA00006528"/>
    </source>
</evidence>
<evidence type="ECO:0000256" key="23">
    <source>
        <dbReference type="ARBA" id="ARBA00047311"/>
    </source>
</evidence>
<dbReference type="Gene3D" id="3.30.60.30">
    <property type="match status" value="1"/>
</dbReference>
<feature type="transmembrane region" description="Helical" evidence="41">
    <location>
        <begin position="540"/>
        <end position="562"/>
    </location>
</feature>
<feature type="disulfide bond" evidence="39">
    <location>
        <begin position="254"/>
        <end position="274"/>
    </location>
</feature>
<dbReference type="PANTHER" id="PTHR10361:SF40">
    <property type="entry name" value="HEPATIC SODIUM_BILE ACID COTRANSPORTER"/>
    <property type="match status" value="1"/>
</dbReference>
<keyword evidence="17 41" id="KW-0472">Membrane</keyword>
<evidence type="ECO:0000256" key="14">
    <source>
        <dbReference type="ARBA" id="ARBA00023053"/>
    </source>
</evidence>
<evidence type="ECO:0000256" key="33">
    <source>
        <dbReference type="ARBA" id="ARBA00056510"/>
    </source>
</evidence>
<dbReference type="Proteomes" id="UP000886611">
    <property type="component" value="Unassembled WGS sequence"/>
</dbReference>
<evidence type="ECO:0000313" key="44">
    <source>
        <dbReference type="EMBL" id="KAG2457618.1"/>
    </source>
</evidence>
<feature type="region of interest" description="Disordered" evidence="40">
    <location>
        <begin position="1"/>
        <end position="38"/>
    </location>
</feature>
<evidence type="ECO:0000256" key="37">
    <source>
        <dbReference type="ARBA" id="ARBA00078029"/>
    </source>
</evidence>
<evidence type="ECO:0000256" key="5">
    <source>
        <dbReference type="ARBA" id="ARBA00022475"/>
    </source>
</evidence>
<comment type="catalytic activity">
    <reaction evidence="24">
        <text>tauroursodeoxycholate(out) + 2 Na(+)(out) = tauroursodeoxycholate(in) + 2 Na(+)(in)</text>
        <dbReference type="Rhea" id="RHEA:71927"/>
        <dbReference type="ChEBI" id="CHEBI:29101"/>
        <dbReference type="ChEBI" id="CHEBI:132028"/>
    </reaction>
</comment>
<evidence type="ECO:0000256" key="2">
    <source>
        <dbReference type="ARBA" id="ARBA00004651"/>
    </source>
</evidence>
<evidence type="ECO:0000256" key="6">
    <source>
        <dbReference type="ARBA" id="ARBA00022525"/>
    </source>
</evidence>
<comment type="catalytic activity">
    <reaction evidence="22">
        <text>cholate(out) + 2 Na(+)(out) = cholate(in) + 2 Na(+)(in)</text>
        <dbReference type="Rhea" id="RHEA:71911"/>
        <dbReference type="ChEBI" id="CHEBI:29101"/>
        <dbReference type="ChEBI" id="CHEBI:29747"/>
    </reaction>
</comment>
<dbReference type="InterPro" id="IPR019577">
    <property type="entry name" value="SPARC/Testican_Ca-bd-dom"/>
</dbReference>
<keyword evidence="20" id="KW-0739">Sodium transport</keyword>
<dbReference type="GO" id="GO:0005509">
    <property type="term" value="F:calcium ion binding"/>
    <property type="evidence" value="ECO:0007669"/>
    <property type="project" value="InterPro"/>
</dbReference>
<evidence type="ECO:0000256" key="35">
    <source>
        <dbReference type="ARBA" id="ARBA00075177"/>
    </source>
</evidence>
<evidence type="ECO:0000256" key="36">
    <source>
        <dbReference type="ARBA" id="ARBA00075246"/>
    </source>
</evidence>
<evidence type="ECO:0000256" key="9">
    <source>
        <dbReference type="ARBA" id="ARBA00022729"/>
    </source>
</evidence>
<dbReference type="Gene3D" id="4.10.800.10">
    <property type="entry name" value="Thyroglobulin type-1"/>
    <property type="match status" value="2"/>
</dbReference>
<dbReference type="PANTHER" id="PTHR10361">
    <property type="entry name" value="SODIUM-BILE ACID COTRANSPORTER"/>
    <property type="match status" value="1"/>
</dbReference>
<keyword evidence="6" id="KW-0964">Secreted</keyword>
<evidence type="ECO:0000256" key="26">
    <source>
        <dbReference type="ARBA" id="ARBA00048013"/>
    </source>
</evidence>
<feature type="transmembrane region" description="Helical" evidence="41">
    <location>
        <begin position="735"/>
        <end position="759"/>
    </location>
</feature>
<dbReference type="FunFam" id="1.20.1530.20:FF:000016">
    <property type="entry name" value="Solute carrier family 10 member 1"/>
    <property type="match status" value="1"/>
</dbReference>
<dbReference type="InterPro" id="IPR036857">
    <property type="entry name" value="Thyroglobulin_1_sf"/>
</dbReference>
<keyword evidence="12" id="KW-0769">Symport</keyword>
<dbReference type="Pfam" id="PF10591">
    <property type="entry name" value="SPARC_Ca_bdg"/>
    <property type="match status" value="1"/>
</dbReference>
<feature type="domain" description="Thyroglobulin type-1" evidence="42">
    <location>
        <begin position="297"/>
        <end position="365"/>
    </location>
</feature>
<dbReference type="CDD" id="cd00104">
    <property type="entry name" value="KAZAL_FS"/>
    <property type="match status" value="1"/>
</dbReference>
<keyword evidence="9" id="KW-0732">Signal</keyword>
<comment type="catalytic activity">
    <reaction evidence="21">
        <text>glycocholate(out) + 2 Na(+)(out) = glycocholate(in) + 2 Na(+)(in)</text>
        <dbReference type="Rhea" id="RHEA:71935"/>
        <dbReference type="ChEBI" id="CHEBI:29101"/>
        <dbReference type="ChEBI" id="CHEBI:29746"/>
    </reaction>
</comment>
<dbReference type="Gene3D" id="1.10.238.10">
    <property type="entry name" value="EF-hand"/>
    <property type="match status" value="1"/>
</dbReference>
<evidence type="ECO:0000256" key="38">
    <source>
        <dbReference type="ARBA" id="ARBA00082917"/>
    </source>
</evidence>
<keyword evidence="4" id="KW-0813">Transport</keyword>
<evidence type="ECO:0000256" key="30">
    <source>
        <dbReference type="ARBA" id="ARBA00051799"/>
    </source>
</evidence>
<feature type="domain" description="Thyroglobulin type-1" evidence="42">
    <location>
        <begin position="208"/>
        <end position="274"/>
    </location>
</feature>
<dbReference type="GO" id="GO:0008508">
    <property type="term" value="F:bile acid:sodium symporter activity"/>
    <property type="evidence" value="ECO:0007669"/>
    <property type="project" value="TreeGrafter"/>
</dbReference>
<keyword evidence="14" id="KW-0915">Sodium</keyword>
<evidence type="ECO:0000256" key="34">
    <source>
        <dbReference type="ARBA" id="ARBA00073206"/>
    </source>
</evidence>
<dbReference type="Pfam" id="PF00086">
    <property type="entry name" value="Thyroglobulin_1"/>
    <property type="match status" value="2"/>
</dbReference>
<keyword evidence="10" id="KW-0677">Repeat</keyword>
<comment type="catalytic activity">
    <reaction evidence="30">
        <text>taurohyocholate(out) + 2 Na(+)(out) = taurohyocholate(in) + 2 Na(+)(in)</text>
        <dbReference type="Rhea" id="RHEA:72171"/>
        <dbReference type="ChEBI" id="CHEBI:29101"/>
        <dbReference type="ChEBI" id="CHEBI:58874"/>
    </reaction>
</comment>
<dbReference type="Pfam" id="PF01758">
    <property type="entry name" value="SBF"/>
    <property type="match status" value="2"/>
</dbReference>
<evidence type="ECO:0000256" key="31">
    <source>
        <dbReference type="ARBA" id="ARBA00052374"/>
    </source>
</evidence>
<evidence type="ECO:0000256" key="4">
    <source>
        <dbReference type="ARBA" id="ARBA00022448"/>
    </source>
</evidence>
<evidence type="ECO:0000256" key="15">
    <source>
        <dbReference type="ARBA" id="ARBA00023055"/>
    </source>
</evidence>
<keyword evidence="19" id="KW-0325">Glycoprotein</keyword>
<feature type="transmembrane region" description="Helical" evidence="41">
    <location>
        <begin position="633"/>
        <end position="655"/>
    </location>
</feature>
<dbReference type="SMART" id="SM00211">
    <property type="entry name" value="TY"/>
    <property type="match status" value="2"/>
</dbReference>
<evidence type="ECO:0000256" key="32">
    <source>
        <dbReference type="ARBA" id="ARBA00052405"/>
    </source>
</evidence>
<feature type="transmembrane region" description="Helical" evidence="41">
    <location>
        <begin position="605"/>
        <end position="626"/>
    </location>
</feature>
<comment type="subcellular location">
    <subcellularLocation>
        <location evidence="2">Cell membrane</location>
        <topology evidence="2">Multi-pass membrane protein</topology>
    </subcellularLocation>
    <subcellularLocation>
        <location evidence="1">Secreted</location>
        <location evidence="1">Extracellular space</location>
        <location evidence="1">Extracellular matrix</location>
    </subcellularLocation>
</comment>